<keyword evidence="17" id="KW-1185">Reference proteome</keyword>
<feature type="binding site" evidence="10">
    <location>
        <position position="335"/>
    </location>
    <ligand>
        <name>Zn(2+)</name>
        <dbReference type="ChEBI" id="CHEBI:29105"/>
        <note>catalytic</note>
    </ligand>
</feature>
<dbReference type="FunFam" id="1.10.390.10:FF:000006">
    <property type="entry name" value="Puromycin-sensitive aminopeptidase"/>
    <property type="match status" value="1"/>
</dbReference>
<dbReference type="CDD" id="cd09601">
    <property type="entry name" value="M1_APN-Q_like"/>
    <property type="match status" value="1"/>
</dbReference>
<dbReference type="InterPro" id="IPR014782">
    <property type="entry name" value="Peptidase_M1_dom"/>
</dbReference>
<feature type="binding site" evidence="10">
    <location>
        <position position="316"/>
    </location>
    <ligand>
        <name>Zn(2+)</name>
        <dbReference type="ChEBI" id="CHEBI:29105"/>
        <note>catalytic</note>
    </ligand>
</feature>
<dbReference type="GO" id="GO:0070006">
    <property type="term" value="F:metalloaminopeptidase activity"/>
    <property type="evidence" value="ECO:0007669"/>
    <property type="project" value="TreeGrafter"/>
</dbReference>
<dbReference type="Gene3D" id="1.25.50.20">
    <property type="match status" value="1"/>
</dbReference>
<evidence type="ECO:0000256" key="5">
    <source>
        <dbReference type="ARBA" id="ARBA00022723"/>
    </source>
</evidence>
<comment type="cofactor">
    <cofactor evidence="10 12">
        <name>Zn(2+)</name>
        <dbReference type="ChEBI" id="CHEBI:29105"/>
    </cofactor>
    <text evidence="10 12">Binds 1 zinc ion per subunit.</text>
</comment>
<dbReference type="GO" id="GO:0043171">
    <property type="term" value="P:peptide catabolic process"/>
    <property type="evidence" value="ECO:0007669"/>
    <property type="project" value="TreeGrafter"/>
</dbReference>
<dbReference type="GO" id="GO:0042277">
    <property type="term" value="F:peptide binding"/>
    <property type="evidence" value="ECO:0007669"/>
    <property type="project" value="TreeGrafter"/>
</dbReference>
<evidence type="ECO:0000259" key="14">
    <source>
        <dbReference type="Pfam" id="PF11838"/>
    </source>
</evidence>
<dbReference type="GO" id="GO:0008270">
    <property type="term" value="F:zinc ion binding"/>
    <property type="evidence" value="ECO:0007669"/>
    <property type="project" value="UniProtKB-UniRule"/>
</dbReference>
<protein>
    <recommendedName>
        <fullName evidence="12">Aminopeptidase</fullName>
        <ecNumber evidence="12">3.4.11.-</ecNumber>
    </recommendedName>
</protein>
<evidence type="ECO:0000256" key="9">
    <source>
        <dbReference type="PIRSR" id="PIRSR634016-1"/>
    </source>
</evidence>
<feature type="binding site" evidence="10">
    <location>
        <position position="312"/>
    </location>
    <ligand>
        <name>Zn(2+)</name>
        <dbReference type="ChEBI" id="CHEBI:29105"/>
        <note>catalytic</note>
    </ligand>
</feature>
<feature type="active site" description="Proton acceptor" evidence="9">
    <location>
        <position position="313"/>
    </location>
</feature>
<feature type="domain" description="ERAP1-like C-terminal" evidence="14">
    <location>
        <begin position="539"/>
        <end position="848"/>
    </location>
</feature>
<dbReference type="InterPro" id="IPR045357">
    <property type="entry name" value="Aminopeptidase_N-like_N"/>
</dbReference>
<dbReference type="Gene3D" id="2.60.40.1730">
    <property type="entry name" value="tricorn interacting facor f3 domain"/>
    <property type="match status" value="1"/>
</dbReference>
<dbReference type="EMBL" id="OX365700">
    <property type="protein sequence ID" value="CAI4030128.1"/>
    <property type="molecule type" value="Genomic_DNA"/>
</dbReference>
<dbReference type="AlphaFoldDB" id="A0AA86T960"/>
<dbReference type="InterPro" id="IPR024571">
    <property type="entry name" value="ERAP1-like_C_dom"/>
</dbReference>
<reference evidence="16" key="1">
    <citation type="submission" date="2022-10" db="EMBL/GenBank/DDBJ databases">
        <authorList>
            <person name="Koch H."/>
        </authorList>
    </citation>
    <scope>NUCLEOTIDE SEQUENCE</scope>
    <source>
        <strain evidence="16">DNF</strain>
    </source>
</reference>
<organism evidence="16 17">
    <name type="scientific">Nitrospira tepida</name>
    <dbReference type="NCBI Taxonomy" id="2973512"/>
    <lineage>
        <taxon>Bacteria</taxon>
        <taxon>Pseudomonadati</taxon>
        <taxon>Nitrospirota</taxon>
        <taxon>Nitrospiria</taxon>
        <taxon>Nitrospirales</taxon>
        <taxon>Nitrospiraceae</taxon>
        <taxon>Nitrospira</taxon>
    </lineage>
</organism>
<feature type="domain" description="Aminopeptidase N-like N-terminal" evidence="15">
    <location>
        <begin position="24"/>
        <end position="205"/>
    </location>
</feature>
<dbReference type="InterPro" id="IPR050344">
    <property type="entry name" value="Peptidase_M1_aminopeptidases"/>
</dbReference>
<dbReference type="Pfam" id="PF01433">
    <property type="entry name" value="Peptidase_M1"/>
    <property type="match status" value="1"/>
</dbReference>
<dbReference type="GO" id="GO:0005737">
    <property type="term" value="C:cytoplasm"/>
    <property type="evidence" value="ECO:0007669"/>
    <property type="project" value="TreeGrafter"/>
</dbReference>
<evidence type="ECO:0000256" key="10">
    <source>
        <dbReference type="PIRSR" id="PIRSR634016-3"/>
    </source>
</evidence>
<dbReference type="Proteomes" id="UP001179121">
    <property type="component" value="Chromosome"/>
</dbReference>
<keyword evidence="8 12" id="KW-0482">Metalloprotease</keyword>
<keyword evidence="5 10" id="KW-0479">Metal-binding</keyword>
<dbReference type="InterPro" id="IPR027268">
    <property type="entry name" value="Peptidase_M4/M1_CTD_sf"/>
</dbReference>
<name>A0AA86T960_9BACT</name>
<dbReference type="PANTHER" id="PTHR11533">
    <property type="entry name" value="PROTEASE M1 ZINC METALLOPROTEASE"/>
    <property type="match status" value="1"/>
</dbReference>
<dbReference type="InterPro" id="IPR001930">
    <property type="entry name" value="Peptidase_M1"/>
</dbReference>
<dbReference type="GO" id="GO:0006508">
    <property type="term" value="P:proteolysis"/>
    <property type="evidence" value="ECO:0007669"/>
    <property type="project" value="UniProtKB-KW"/>
</dbReference>
<evidence type="ECO:0000313" key="16">
    <source>
        <dbReference type="EMBL" id="CAI4030128.1"/>
    </source>
</evidence>
<gene>
    <name evidence="16" type="ORF">DNFV4_00553</name>
</gene>
<dbReference type="PRINTS" id="PR00756">
    <property type="entry name" value="ALADIPTASE"/>
</dbReference>
<dbReference type="GO" id="GO:0016285">
    <property type="term" value="F:alanyl aminopeptidase activity"/>
    <property type="evidence" value="ECO:0007669"/>
    <property type="project" value="UniProtKB-EC"/>
</dbReference>
<evidence type="ECO:0000256" key="6">
    <source>
        <dbReference type="ARBA" id="ARBA00022801"/>
    </source>
</evidence>
<dbReference type="SUPFAM" id="SSF63737">
    <property type="entry name" value="Leukotriene A4 hydrolase N-terminal domain"/>
    <property type="match status" value="1"/>
</dbReference>
<dbReference type="PANTHER" id="PTHR11533:SF174">
    <property type="entry name" value="PUROMYCIN-SENSITIVE AMINOPEPTIDASE-RELATED"/>
    <property type="match status" value="1"/>
</dbReference>
<dbReference type="GO" id="GO:0016020">
    <property type="term" value="C:membrane"/>
    <property type="evidence" value="ECO:0007669"/>
    <property type="project" value="TreeGrafter"/>
</dbReference>
<dbReference type="InterPro" id="IPR042097">
    <property type="entry name" value="Aminopeptidase_N-like_N_sf"/>
</dbReference>
<feature type="site" description="Transition state stabilizer" evidence="11">
    <location>
        <position position="397"/>
    </location>
</feature>
<evidence type="ECO:0000256" key="8">
    <source>
        <dbReference type="ARBA" id="ARBA00023049"/>
    </source>
</evidence>
<feature type="domain" description="Peptidase M1 membrane alanine aminopeptidase" evidence="13">
    <location>
        <begin position="243"/>
        <end position="456"/>
    </location>
</feature>
<evidence type="ECO:0000259" key="15">
    <source>
        <dbReference type="Pfam" id="PF17900"/>
    </source>
</evidence>
<proteinExistence type="inferred from homology"/>
<dbReference type="Pfam" id="PF11838">
    <property type="entry name" value="ERAP1_C"/>
    <property type="match status" value="1"/>
</dbReference>
<dbReference type="InterPro" id="IPR034016">
    <property type="entry name" value="M1_APN-typ"/>
</dbReference>
<dbReference type="Gene3D" id="1.10.390.10">
    <property type="entry name" value="Neutral Protease Domain 2"/>
    <property type="match status" value="1"/>
</dbReference>
<evidence type="ECO:0000256" key="7">
    <source>
        <dbReference type="ARBA" id="ARBA00022833"/>
    </source>
</evidence>
<keyword evidence="3 12" id="KW-0031">Aminopeptidase</keyword>
<evidence type="ECO:0000256" key="2">
    <source>
        <dbReference type="ARBA" id="ARBA00010136"/>
    </source>
</evidence>
<comment type="similarity">
    <text evidence="2 12">Belongs to the peptidase M1 family.</text>
</comment>
<dbReference type="GO" id="GO:0005615">
    <property type="term" value="C:extracellular space"/>
    <property type="evidence" value="ECO:0007669"/>
    <property type="project" value="TreeGrafter"/>
</dbReference>
<dbReference type="SUPFAM" id="SSF55486">
    <property type="entry name" value="Metalloproteases ('zincins'), catalytic domain"/>
    <property type="match status" value="1"/>
</dbReference>
<comment type="catalytic activity">
    <reaction evidence="1">
        <text>Release of an N-terminal amino acid, Xaa-|-Yaa- from a peptide, amide or arylamide. Xaa is preferably Ala, but may be most amino acids including Pro (slow action). When a terminal hydrophobic residue is followed by a prolyl residue, the two may be released as an intact Xaa-Pro dipeptide.</text>
        <dbReference type="EC" id="3.4.11.2"/>
    </reaction>
</comment>
<dbReference type="KEGG" id="nti:DNFV4_00553"/>
<dbReference type="Pfam" id="PF17900">
    <property type="entry name" value="Peptidase_M1_N"/>
    <property type="match status" value="1"/>
</dbReference>
<evidence type="ECO:0000256" key="12">
    <source>
        <dbReference type="RuleBase" id="RU364040"/>
    </source>
</evidence>
<dbReference type="EC" id="3.4.11.-" evidence="12"/>
<evidence type="ECO:0000313" key="17">
    <source>
        <dbReference type="Proteomes" id="UP001179121"/>
    </source>
</evidence>
<keyword evidence="4 12" id="KW-0645">Protease</keyword>
<dbReference type="Gene3D" id="2.60.40.1910">
    <property type="match status" value="1"/>
</dbReference>
<sequence>MTAQPTDPTDPPLDPYRLPRLVLPQRYGLSIAPDLERALFQGSVNIAVTVRQSTAVIVLNALDLTISSITAADDRGRTLAGVCTLDQKAERCHLTFPEPLAPGDWTLSLDFHGGMNDQLRGLYRSTYTDDTGTVRHLAVTQFEATDARRAFPCWDEPDLKARFALTLIIDPALTALSNTAPLSEEIQEGRKIVRFAETITMSTYLLAFVVGQLEGSEPVYVGRTPIRLWAVPKKTHLMQVGRDIAAASLRFFEDYYGMPYPGDKLDLIAIPDFSHGAMENLGAVTFRERALLIDEAAASQGELEDLANVVSHENAHMWFGDLVTMAWWNGIWLNEAFATFMEALAVQEWKPEWQPLRMFLTSRASALSVDGLNSSRPVEYPVRDPKDAAGMFDVLTYHKGAVVLRMLEQFIGETLFRDGIRDYLKTHAYANAETEDLWASIGTVAGLPVSALMNGWIFLAGYPLLTVRRDGPSHLLLTQQRFRYLTPEPAASGQAPQAESLWQVPVHLQVRAGGRERSHKFVLAEATMRLAIPEDFESLIVNEGGHGFYRVRYEPDLFDRLQARLPDQLSSTDRFTLINDAWALCQAGLAPIASYLDLTTRFRDERDRHVWGLILESFGLLNQLIEATDRSSFSRLVQDRVQPAVSDLGWNPRKGEDGLTGQLRGDLIEALGTLGEDRTAQARAKSLYNGLPGNGGGIDPNLLPALVSIVAYTGEAPEYERFVHRFKQAATPQEERRYLFSLAAFRPKPLIARTLDSTLNGDVRTQDAPALLGALLGNVEAREMTWTFIKRHWETMERLFPPVGLRRMCGAVVNLATPELERDVRTFFTERRLDFGGKLAQQYLERLRIVVQWRERESEALRRYLRPFSMQSTTMRDSH</sequence>
<evidence type="ECO:0000259" key="13">
    <source>
        <dbReference type="Pfam" id="PF01433"/>
    </source>
</evidence>
<accession>A0AA86T960</accession>
<evidence type="ECO:0000256" key="1">
    <source>
        <dbReference type="ARBA" id="ARBA00000098"/>
    </source>
</evidence>
<dbReference type="RefSeq" id="WP_289267129.1">
    <property type="nucleotide sequence ID" value="NZ_OX365700.1"/>
</dbReference>
<dbReference type="FunFam" id="2.60.40.1730:FF:000002">
    <property type="entry name" value="Aminopeptidase"/>
    <property type="match status" value="1"/>
</dbReference>
<keyword evidence="7 10" id="KW-0862">Zinc</keyword>
<evidence type="ECO:0000256" key="11">
    <source>
        <dbReference type="PIRSR" id="PIRSR634016-4"/>
    </source>
</evidence>
<evidence type="ECO:0000256" key="3">
    <source>
        <dbReference type="ARBA" id="ARBA00022438"/>
    </source>
</evidence>
<evidence type="ECO:0000256" key="4">
    <source>
        <dbReference type="ARBA" id="ARBA00022670"/>
    </source>
</evidence>
<keyword evidence="6 12" id="KW-0378">Hydrolase</keyword>